<name>A0A6C0JV48_9ZZZZ</name>
<keyword evidence="1" id="KW-0175">Coiled coil</keyword>
<accession>A0A6C0JV48</accession>
<reference evidence="2" key="1">
    <citation type="journal article" date="2020" name="Nature">
        <title>Giant virus diversity and host interactions through global metagenomics.</title>
        <authorList>
            <person name="Schulz F."/>
            <person name="Roux S."/>
            <person name="Paez-Espino D."/>
            <person name="Jungbluth S."/>
            <person name="Walsh D.A."/>
            <person name="Denef V.J."/>
            <person name="McMahon K.D."/>
            <person name="Konstantinidis K.T."/>
            <person name="Eloe-Fadrosh E.A."/>
            <person name="Kyrpides N.C."/>
            <person name="Woyke T."/>
        </authorList>
    </citation>
    <scope>NUCLEOTIDE SEQUENCE</scope>
    <source>
        <strain evidence="2">GVMAG-S-1101164-105</strain>
    </source>
</reference>
<protein>
    <submittedName>
        <fullName evidence="2">Uncharacterized protein</fullName>
    </submittedName>
</protein>
<proteinExistence type="predicted"/>
<dbReference type="EMBL" id="MN740740">
    <property type="protein sequence ID" value="QHU09625.1"/>
    <property type="molecule type" value="Genomic_DNA"/>
</dbReference>
<dbReference type="AlphaFoldDB" id="A0A6C0JV48"/>
<feature type="coiled-coil region" evidence="1">
    <location>
        <begin position="67"/>
        <end position="145"/>
    </location>
</feature>
<evidence type="ECO:0000256" key="1">
    <source>
        <dbReference type="SAM" id="Coils"/>
    </source>
</evidence>
<organism evidence="2">
    <name type="scientific">viral metagenome</name>
    <dbReference type="NCBI Taxonomy" id="1070528"/>
    <lineage>
        <taxon>unclassified sequences</taxon>
        <taxon>metagenomes</taxon>
        <taxon>organismal metagenomes</taxon>
    </lineage>
</organism>
<evidence type="ECO:0000313" key="2">
    <source>
        <dbReference type="EMBL" id="QHU09625.1"/>
    </source>
</evidence>
<sequence>MEITLTLPLSYTLPSLYTNAEPKVIALALSLGAEAYESLEGTAVALARSETNAEAVAKVTAEFNGEIEALSTEYKQKLKLLAQEKARAEETCSAIQTTLTALESQQSLSRAQIQKETKDSYQDLLKAKEEQIATLQKTLEQHIEGMSGKVELLQNSITRTFASSKDKGSYGENFIEGMLKKAFDCDIQVVSKEAQSADIRMVRGPQLEYFWEIKNYTRMVTSEEIEKFRRDMRLHPEVCGGFLVSLRTGITGRNRGGDIDIEFLEDGRFIVYISTLMAREDIVFYLQTLRPLLQVIEAMAKPAKTDSDTVRVLESKSVMITNLLRSHSVSIAKHKNSLVSHRKRCDQMFAEFQAYLMESDTQVQNVLRIAIGTEEESDEIQRDSETYLPALVFSKERLSDLEGRSKAFVSWLLGAAEVREGGDLRVKDLIDKARDKGFSEKFVRESREEIFQPTSWASRSPLIVGLVWKI</sequence>